<dbReference type="PANTHER" id="PTHR30163:SF9">
    <property type="entry name" value="MEMBRANE-BOUND LYTIC MUREIN TRANSGLYCOSYLASE B"/>
    <property type="match status" value="1"/>
</dbReference>
<dbReference type="InterPro" id="IPR031304">
    <property type="entry name" value="SLT_2"/>
</dbReference>
<dbReference type="GO" id="GO:0008933">
    <property type="term" value="F:peptidoglycan lytic transglycosylase activity"/>
    <property type="evidence" value="ECO:0007669"/>
    <property type="project" value="TreeGrafter"/>
</dbReference>
<dbReference type="InterPro" id="IPR043426">
    <property type="entry name" value="MltB-like"/>
</dbReference>
<dbReference type="SUPFAM" id="SSF53955">
    <property type="entry name" value="Lysozyme-like"/>
    <property type="match status" value="1"/>
</dbReference>
<protein>
    <submittedName>
        <fullName evidence="4">Lytic murein transglycosylase B</fullName>
    </submittedName>
</protein>
<feature type="active site" evidence="1">
    <location>
        <position position="117"/>
    </location>
</feature>
<keyword evidence="5" id="KW-1185">Reference proteome</keyword>
<name>A0A2A2F5F7_9GAMM</name>
<dbReference type="EMBL" id="NSKD01000005">
    <property type="protein sequence ID" value="PAU79907.1"/>
    <property type="molecule type" value="Genomic_DNA"/>
</dbReference>
<evidence type="ECO:0000259" key="3">
    <source>
        <dbReference type="Pfam" id="PF13406"/>
    </source>
</evidence>
<dbReference type="InterPro" id="IPR011757">
    <property type="entry name" value="Lytic_transglycosylase_MltB"/>
</dbReference>
<dbReference type="GO" id="GO:0009253">
    <property type="term" value="P:peptidoglycan catabolic process"/>
    <property type="evidence" value="ECO:0007669"/>
    <property type="project" value="TreeGrafter"/>
</dbReference>
<feature type="signal peptide" evidence="2">
    <location>
        <begin position="1"/>
        <end position="19"/>
    </location>
</feature>
<dbReference type="Proteomes" id="UP000218896">
    <property type="component" value="Unassembled WGS sequence"/>
</dbReference>
<comment type="caution">
    <text evidence="4">The sequence shown here is derived from an EMBL/GenBank/DDBJ whole genome shotgun (WGS) entry which is preliminary data.</text>
</comment>
<sequence>MSRFPIALLIALVSLSVVAATSDRERFIERMAREEGFERKQVKAWLEAARHDETVIERISAPAEKVLEWGEYRGIFLTPERVEQGRAFMARHEKALGRAEARYGVPAELVTAIIGIETFYGRHAGNDRVLDALVTLGFGYPPRADFFRDELHHYLVLARDQGFDPREPMGSYAGAMGYGQFIASSYRHYAVDFDGDGAVDLFDSPVDAIGSVANYFHEHDWHAGAPVAMPLDEWRGPVGGTRLLRLTVEDRPQHWVAHANFDVITRYNHSDLYAMAAWSLAQDLKEASGDE</sequence>
<dbReference type="RefSeq" id="WP_095617976.1">
    <property type="nucleotide sequence ID" value="NZ_NSKD01000005.1"/>
</dbReference>
<evidence type="ECO:0000313" key="4">
    <source>
        <dbReference type="EMBL" id="PAU79907.1"/>
    </source>
</evidence>
<proteinExistence type="predicted"/>
<dbReference type="InterPro" id="IPR023346">
    <property type="entry name" value="Lysozyme-like_dom_sf"/>
</dbReference>
<dbReference type="CDD" id="cd13399">
    <property type="entry name" value="Slt35-like"/>
    <property type="match status" value="1"/>
</dbReference>
<organism evidence="4 5">
    <name type="scientific">Halovibrio salipaludis</name>
    <dbReference type="NCBI Taxonomy" id="2032626"/>
    <lineage>
        <taxon>Bacteria</taxon>
        <taxon>Pseudomonadati</taxon>
        <taxon>Pseudomonadota</taxon>
        <taxon>Gammaproteobacteria</taxon>
        <taxon>Oceanospirillales</taxon>
        <taxon>Halomonadaceae</taxon>
        <taxon>Halovibrio</taxon>
    </lineage>
</organism>
<dbReference type="AlphaFoldDB" id="A0A2A2F5F7"/>
<dbReference type="Gene3D" id="1.10.530.10">
    <property type="match status" value="1"/>
</dbReference>
<reference evidence="4 5" key="1">
    <citation type="submission" date="2017-08" db="EMBL/GenBank/DDBJ databases">
        <title>Halovibrio sewagensis sp. nov., isolated from wastewater of high salinity.</title>
        <authorList>
            <person name="Dong X."/>
            <person name="Zhang G."/>
        </authorList>
    </citation>
    <scope>NUCLEOTIDE SEQUENCE [LARGE SCALE GENOMIC DNA]</scope>
    <source>
        <strain evidence="4 5">YL5-2</strain>
    </source>
</reference>
<keyword evidence="2" id="KW-0732">Signal</keyword>
<dbReference type="Pfam" id="PF13406">
    <property type="entry name" value="SLT_2"/>
    <property type="match status" value="2"/>
</dbReference>
<accession>A0A2A2F5F7</accession>
<dbReference type="Gene3D" id="1.10.8.350">
    <property type="entry name" value="Bacterial muramidase"/>
    <property type="match status" value="2"/>
</dbReference>
<gene>
    <name evidence="4" type="primary">mltB</name>
    <name evidence="4" type="ORF">CK501_11960</name>
</gene>
<feature type="chain" id="PRO_5013059101" evidence="2">
    <location>
        <begin position="20"/>
        <end position="291"/>
    </location>
</feature>
<feature type="domain" description="Transglycosylase SLT" evidence="3">
    <location>
        <begin position="24"/>
        <end position="231"/>
    </location>
</feature>
<feature type="domain" description="Transglycosylase SLT" evidence="3">
    <location>
        <begin position="245"/>
        <end position="282"/>
    </location>
</feature>
<dbReference type="PANTHER" id="PTHR30163">
    <property type="entry name" value="MEMBRANE-BOUND LYTIC MUREIN TRANSGLYCOSYLASE B"/>
    <property type="match status" value="1"/>
</dbReference>
<evidence type="ECO:0000313" key="5">
    <source>
        <dbReference type="Proteomes" id="UP000218896"/>
    </source>
</evidence>
<dbReference type="FunFam" id="1.10.8.350:FF:000001">
    <property type="entry name" value="Lytic murein transglycosylase B"/>
    <property type="match status" value="1"/>
</dbReference>
<dbReference type="NCBIfam" id="TIGR02282">
    <property type="entry name" value="MltB"/>
    <property type="match status" value="1"/>
</dbReference>
<dbReference type="OrthoDB" id="9772911at2"/>
<evidence type="ECO:0000256" key="1">
    <source>
        <dbReference type="PIRSR" id="PIRSR611757-1"/>
    </source>
</evidence>
<evidence type="ECO:0000256" key="2">
    <source>
        <dbReference type="SAM" id="SignalP"/>
    </source>
</evidence>